<name>A0ABD2P0H2_9CUCU</name>
<comment type="caution">
    <text evidence="1">The sequence shown here is derived from an EMBL/GenBank/DDBJ whole genome shotgun (WGS) entry which is preliminary data.</text>
</comment>
<accession>A0ABD2P0H2</accession>
<evidence type="ECO:0000313" key="1">
    <source>
        <dbReference type="EMBL" id="KAL3284389.1"/>
    </source>
</evidence>
<reference evidence="1 2" key="1">
    <citation type="journal article" date="2021" name="BMC Biol.">
        <title>Horizontally acquired antibacterial genes associated with adaptive radiation of ladybird beetles.</title>
        <authorList>
            <person name="Li H.S."/>
            <person name="Tang X.F."/>
            <person name="Huang Y.H."/>
            <person name="Xu Z.Y."/>
            <person name="Chen M.L."/>
            <person name="Du X.Y."/>
            <person name="Qiu B.Y."/>
            <person name="Chen P.T."/>
            <person name="Zhang W."/>
            <person name="Slipinski A."/>
            <person name="Escalona H.E."/>
            <person name="Waterhouse R.M."/>
            <person name="Zwick A."/>
            <person name="Pang H."/>
        </authorList>
    </citation>
    <scope>NUCLEOTIDE SEQUENCE [LARGE SCALE GENOMIC DNA]</scope>
    <source>
        <strain evidence="1">SYSU2018</strain>
    </source>
</reference>
<evidence type="ECO:0000313" key="2">
    <source>
        <dbReference type="Proteomes" id="UP001516400"/>
    </source>
</evidence>
<organism evidence="1 2">
    <name type="scientific">Cryptolaemus montrouzieri</name>
    <dbReference type="NCBI Taxonomy" id="559131"/>
    <lineage>
        <taxon>Eukaryota</taxon>
        <taxon>Metazoa</taxon>
        <taxon>Ecdysozoa</taxon>
        <taxon>Arthropoda</taxon>
        <taxon>Hexapoda</taxon>
        <taxon>Insecta</taxon>
        <taxon>Pterygota</taxon>
        <taxon>Neoptera</taxon>
        <taxon>Endopterygota</taxon>
        <taxon>Coleoptera</taxon>
        <taxon>Polyphaga</taxon>
        <taxon>Cucujiformia</taxon>
        <taxon>Coccinelloidea</taxon>
        <taxon>Coccinellidae</taxon>
        <taxon>Scymninae</taxon>
        <taxon>Scymnini</taxon>
        <taxon>Cryptolaemus</taxon>
    </lineage>
</organism>
<gene>
    <name evidence="1" type="ORF">HHI36_018552</name>
</gene>
<dbReference type="AlphaFoldDB" id="A0ABD2P0H2"/>
<dbReference type="EMBL" id="JABFTP020000165">
    <property type="protein sequence ID" value="KAL3284389.1"/>
    <property type="molecule type" value="Genomic_DNA"/>
</dbReference>
<dbReference type="Proteomes" id="UP001516400">
    <property type="component" value="Unassembled WGS sequence"/>
</dbReference>
<proteinExistence type="predicted"/>
<keyword evidence="2" id="KW-1185">Reference proteome</keyword>
<sequence>MKELNARELLKKIQAFNSIKNVARGSSVSLEQIRGNSFHGTFITCPIPKNNNERDASYSGTKIRNEDKLAYFKHDTGHMNFAFVDYDGISIIDYFKKSRNDCQYTIRINTDTLDIFHGEPENPDKPLNSALIAEPDCLDILNVAATICAACTDDNHWVRNVGHMMPSSSGGSYRSLAGANEIYRPTTVAGTQSSSGFFDGVKRAFQFVAGANASAAVRRDERLIDASSPSSRPAVISSPIHLQLITQCGLIVQKLEILCFIAIIQLND</sequence>
<protein>
    <submittedName>
        <fullName evidence="1">Uncharacterized protein</fullName>
    </submittedName>
</protein>